<feature type="region of interest" description="Disordered" evidence="1">
    <location>
        <begin position="1"/>
        <end position="20"/>
    </location>
</feature>
<feature type="compositionally biased region" description="Polar residues" evidence="1">
    <location>
        <begin position="80"/>
        <end position="117"/>
    </location>
</feature>
<dbReference type="RefSeq" id="XP_003326263.2">
    <property type="nucleotide sequence ID" value="XM_003326215.2"/>
</dbReference>
<dbReference type="AlphaFoldDB" id="E3KC86"/>
<proteinExistence type="predicted"/>
<feature type="compositionally biased region" description="Low complexity" evidence="1">
    <location>
        <begin position="126"/>
        <end position="142"/>
    </location>
</feature>
<organism evidence="2 3">
    <name type="scientific">Puccinia graminis f. sp. tritici (strain CRL 75-36-700-3 / race SCCL)</name>
    <name type="common">Black stem rust fungus</name>
    <dbReference type="NCBI Taxonomy" id="418459"/>
    <lineage>
        <taxon>Eukaryota</taxon>
        <taxon>Fungi</taxon>
        <taxon>Dikarya</taxon>
        <taxon>Basidiomycota</taxon>
        <taxon>Pucciniomycotina</taxon>
        <taxon>Pucciniomycetes</taxon>
        <taxon>Pucciniales</taxon>
        <taxon>Pucciniaceae</taxon>
        <taxon>Puccinia</taxon>
    </lineage>
</organism>
<name>E3KC86_PUCGT</name>
<feature type="compositionally biased region" description="Polar residues" evidence="1">
    <location>
        <begin position="169"/>
        <end position="198"/>
    </location>
</feature>
<feature type="compositionally biased region" description="Polar residues" evidence="1">
    <location>
        <begin position="143"/>
        <end position="160"/>
    </location>
</feature>
<dbReference type="OrthoDB" id="10353731at2759"/>
<dbReference type="VEuPathDB" id="FungiDB:PGTG_08093"/>
<dbReference type="KEGG" id="pgr:PGTG_08093"/>
<feature type="region of interest" description="Disordered" evidence="1">
    <location>
        <begin position="80"/>
        <end position="209"/>
    </location>
</feature>
<keyword evidence="3" id="KW-1185">Reference proteome</keyword>
<evidence type="ECO:0000313" key="2">
    <source>
        <dbReference type="EMBL" id="EFP81844.2"/>
    </source>
</evidence>
<protein>
    <submittedName>
        <fullName evidence="2">Uncharacterized protein</fullName>
    </submittedName>
</protein>
<evidence type="ECO:0000313" key="3">
    <source>
        <dbReference type="Proteomes" id="UP000008783"/>
    </source>
</evidence>
<evidence type="ECO:0000256" key="1">
    <source>
        <dbReference type="SAM" id="MobiDB-lite"/>
    </source>
</evidence>
<accession>E3KC86</accession>
<dbReference type="InParanoid" id="E3KC86"/>
<reference evidence="3" key="2">
    <citation type="journal article" date="2011" name="Proc. Natl. Acad. Sci. U.S.A.">
        <title>Obligate biotrophy features unraveled by the genomic analysis of rust fungi.</title>
        <authorList>
            <person name="Duplessis S."/>
            <person name="Cuomo C.A."/>
            <person name="Lin Y.-C."/>
            <person name="Aerts A."/>
            <person name="Tisserant E."/>
            <person name="Veneault-Fourrey C."/>
            <person name="Joly D.L."/>
            <person name="Hacquard S."/>
            <person name="Amselem J."/>
            <person name="Cantarel B.L."/>
            <person name="Chiu R."/>
            <person name="Coutinho P.M."/>
            <person name="Feau N."/>
            <person name="Field M."/>
            <person name="Frey P."/>
            <person name="Gelhaye E."/>
            <person name="Goldberg J."/>
            <person name="Grabherr M.G."/>
            <person name="Kodira C.D."/>
            <person name="Kohler A."/>
            <person name="Kuees U."/>
            <person name="Lindquist E.A."/>
            <person name="Lucas S.M."/>
            <person name="Mago R."/>
            <person name="Mauceli E."/>
            <person name="Morin E."/>
            <person name="Murat C."/>
            <person name="Pangilinan J.L."/>
            <person name="Park R."/>
            <person name="Pearson M."/>
            <person name="Quesneville H."/>
            <person name="Rouhier N."/>
            <person name="Sakthikumar S."/>
            <person name="Salamov A.A."/>
            <person name="Schmutz J."/>
            <person name="Selles B."/>
            <person name="Shapiro H."/>
            <person name="Tanguay P."/>
            <person name="Tuskan G.A."/>
            <person name="Henrissat B."/>
            <person name="Van de Peer Y."/>
            <person name="Rouze P."/>
            <person name="Ellis J.G."/>
            <person name="Dodds P.N."/>
            <person name="Schein J.E."/>
            <person name="Zhong S."/>
            <person name="Hamelin R.C."/>
            <person name="Grigoriev I.V."/>
            <person name="Szabo L.J."/>
            <person name="Martin F."/>
        </authorList>
    </citation>
    <scope>NUCLEOTIDE SEQUENCE [LARGE SCALE GENOMIC DNA]</scope>
    <source>
        <strain evidence="3">CRL 75-36-700-3 / race SCCL</strain>
    </source>
</reference>
<dbReference type="Proteomes" id="UP000008783">
    <property type="component" value="Unassembled WGS sequence"/>
</dbReference>
<dbReference type="EMBL" id="DS178280">
    <property type="protein sequence ID" value="EFP81844.2"/>
    <property type="molecule type" value="Genomic_DNA"/>
</dbReference>
<dbReference type="GeneID" id="10533880"/>
<sequence>MSADQIQTRYRRPKETASRQRLRLNSTGLSLLGSCPQALPPTKPLPLPSLSHPPPLFLACRRLELSIFIMPNNLVNLSTQMRDANTPGTNDVQPTPANEQSSNPSVDSTATPSSTLLVPNPTLPDPTNNSSENTNTQNPSQSVTPSANHTATTTENSNARESQKRSRTSKSNPNGTNAKESGPTGSDGSQRQNNQPNGLATLLGAKHSK</sequence>
<gene>
    <name evidence="2" type="ORF">PGTG_08093</name>
</gene>
<reference key="1">
    <citation type="submission" date="2007-01" db="EMBL/GenBank/DDBJ databases">
        <title>The Genome Sequence of Puccinia graminis f. sp. tritici Strain CRL 75-36-700-3.</title>
        <authorList>
            <consortium name="The Broad Institute Genome Sequencing Platform"/>
            <person name="Birren B."/>
            <person name="Lander E."/>
            <person name="Galagan J."/>
            <person name="Nusbaum C."/>
            <person name="Devon K."/>
            <person name="Cuomo C."/>
            <person name="Jaffe D."/>
            <person name="Butler J."/>
            <person name="Alvarez P."/>
            <person name="Gnerre S."/>
            <person name="Grabherr M."/>
            <person name="Mauceli E."/>
            <person name="Brockman W."/>
            <person name="Young S."/>
            <person name="LaButti K."/>
            <person name="Sykes S."/>
            <person name="DeCaprio D."/>
            <person name="Crawford M."/>
            <person name="Koehrsen M."/>
            <person name="Engels R."/>
            <person name="Montgomery P."/>
            <person name="Pearson M."/>
            <person name="Howarth C."/>
            <person name="Larson L."/>
            <person name="White J."/>
            <person name="Zeng Q."/>
            <person name="Kodira C."/>
            <person name="Yandava C."/>
            <person name="Alvarado L."/>
            <person name="O'Leary S."/>
            <person name="Szabo L."/>
            <person name="Dean R."/>
            <person name="Schein J."/>
        </authorList>
    </citation>
    <scope>NUCLEOTIDE SEQUENCE</scope>
    <source>
        <strain>CRL 75-36-700-3</strain>
    </source>
</reference>
<dbReference type="HOGENOM" id="CLU_1315957_0_0_1"/>